<dbReference type="InterPro" id="IPR055411">
    <property type="entry name" value="LRR_FXL15/At3g58940/PEG3-like"/>
</dbReference>
<dbReference type="SUPFAM" id="SSF52047">
    <property type="entry name" value="RNI-like"/>
    <property type="match status" value="1"/>
</dbReference>
<dbReference type="InterPro" id="IPR050232">
    <property type="entry name" value="FBL13/AtMIF1-like"/>
</dbReference>
<dbReference type="InterPro" id="IPR053781">
    <property type="entry name" value="F-box_AtFBL13-like"/>
</dbReference>
<dbReference type="InterPro" id="IPR001810">
    <property type="entry name" value="F-box_dom"/>
</dbReference>
<dbReference type="InterPro" id="IPR006566">
    <property type="entry name" value="FBD"/>
</dbReference>
<protein>
    <recommendedName>
        <fullName evidence="2">FBD domain-containing protein</fullName>
    </recommendedName>
</protein>
<comment type="caution">
    <text evidence="3">The sequence shown here is derived from an EMBL/GenBank/DDBJ whole genome shotgun (WGS) entry which is preliminary data.</text>
</comment>
<feature type="compositionally biased region" description="Acidic residues" evidence="1">
    <location>
        <begin position="298"/>
        <end position="307"/>
    </location>
</feature>
<dbReference type="EMBL" id="JAXUIC010000005">
    <property type="protein sequence ID" value="KAK4588258.1"/>
    <property type="molecule type" value="Genomic_DNA"/>
</dbReference>
<dbReference type="Pfam" id="PF24758">
    <property type="entry name" value="LRR_At5g56370"/>
    <property type="match status" value="1"/>
</dbReference>
<feature type="domain" description="FBD" evidence="2">
    <location>
        <begin position="451"/>
        <end position="528"/>
    </location>
</feature>
<evidence type="ECO:0000313" key="3">
    <source>
        <dbReference type="EMBL" id="KAK4588258.1"/>
    </source>
</evidence>
<organism evidence="3 4">
    <name type="scientific">Quercus rubra</name>
    <name type="common">Northern red oak</name>
    <name type="synonym">Quercus borealis</name>
    <dbReference type="NCBI Taxonomy" id="3512"/>
    <lineage>
        <taxon>Eukaryota</taxon>
        <taxon>Viridiplantae</taxon>
        <taxon>Streptophyta</taxon>
        <taxon>Embryophyta</taxon>
        <taxon>Tracheophyta</taxon>
        <taxon>Spermatophyta</taxon>
        <taxon>Magnoliopsida</taxon>
        <taxon>eudicotyledons</taxon>
        <taxon>Gunneridae</taxon>
        <taxon>Pentapetalae</taxon>
        <taxon>rosids</taxon>
        <taxon>fabids</taxon>
        <taxon>Fagales</taxon>
        <taxon>Fagaceae</taxon>
        <taxon>Quercus</taxon>
    </lineage>
</organism>
<reference evidence="3 4" key="1">
    <citation type="journal article" date="2023" name="G3 (Bethesda)">
        <title>A haplotype-resolved chromosome-scale genome for Quercus rubra L. provides insights into the genetics of adaptive traits for red oak species.</title>
        <authorList>
            <person name="Kapoor B."/>
            <person name="Jenkins J."/>
            <person name="Schmutz J."/>
            <person name="Zhebentyayeva T."/>
            <person name="Kuelheim C."/>
            <person name="Coggeshall M."/>
            <person name="Heim C."/>
            <person name="Lasky J.R."/>
            <person name="Leites L."/>
            <person name="Islam-Faridi N."/>
            <person name="Romero-Severson J."/>
            <person name="DeLeo V.L."/>
            <person name="Lucas S.M."/>
            <person name="Lazic D."/>
            <person name="Gailing O."/>
            <person name="Carlson J."/>
            <person name="Staton M."/>
        </authorList>
    </citation>
    <scope>NUCLEOTIDE SEQUENCE [LARGE SCALE GENOMIC DNA]</scope>
    <source>
        <strain evidence="3">Pseudo-F2</strain>
    </source>
</reference>
<dbReference type="SMART" id="SM00579">
    <property type="entry name" value="FBD"/>
    <property type="match status" value="1"/>
</dbReference>
<evidence type="ECO:0000256" key="1">
    <source>
        <dbReference type="SAM" id="MobiDB-lite"/>
    </source>
</evidence>
<dbReference type="CDD" id="cd22160">
    <property type="entry name" value="F-box_AtFBL13-like"/>
    <property type="match status" value="1"/>
</dbReference>
<dbReference type="InterPro" id="IPR036047">
    <property type="entry name" value="F-box-like_dom_sf"/>
</dbReference>
<evidence type="ECO:0000313" key="4">
    <source>
        <dbReference type="Proteomes" id="UP001324115"/>
    </source>
</evidence>
<name>A0AAN7F8Q2_QUERU</name>
<evidence type="ECO:0000259" key="2">
    <source>
        <dbReference type="SMART" id="SM00579"/>
    </source>
</evidence>
<keyword evidence="4" id="KW-1185">Reference proteome</keyword>
<dbReference type="Pfam" id="PF00646">
    <property type="entry name" value="F-box"/>
    <property type="match status" value="1"/>
</dbReference>
<feature type="compositionally biased region" description="Acidic residues" evidence="1">
    <location>
        <begin position="266"/>
        <end position="278"/>
    </location>
</feature>
<dbReference type="PANTHER" id="PTHR31900:SF30">
    <property type="entry name" value="SUPERFAMILY PROTEIN, PUTATIVE-RELATED"/>
    <property type="match status" value="1"/>
</dbReference>
<dbReference type="Proteomes" id="UP001324115">
    <property type="component" value="Unassembled WGS sequence"/>
</dbReference>
<feature type="region of interest" description="Disordered" evidence="1">
    <location>
        <begin position="239"/>
        <end position="309"/>
    </location>
</feature>
<dbReference type="PANTHER" id="PTHR31900">
    <property type="entry name" value="F-BOX/RNI SUPERFAMILY PROTEIN-RELATED"/>
    <property type="match status" value="1"/>
</dbReference>
<accession>A0AAN7F8Q2</accession>
<dbReference type="SUPFAM" id="SSF81383">
    <property type="entry name" value="F-box domain"/>
    <property type="match status" value="1"/>
</dbReference>
<sequence>MEGVDASSLIHNAKNQKLSKEHDVGEGENRIGNLTDTIAQHILSFLPTKDAAKTSILSKRWTYLWLSIPVLDFHDGANHYSDSDEPPYKRKHFMDIVERVLLLRDYSTITNFSLTCNVLNDSSRINTWISAVVKHKVQVLNIRLYKIREPFILPCCLFTCESLQELKLNIYYPLKLPSSVSFSSLKILTLTCIVFPDDHSAQMLFKVCSILEELHLISCSWENVKAVCISSPRIHKLHIEDKEPPPNYVTDEEDDDMDGENNSVDQNDDSDDESDNIDDQNNPVYQNDDIDDQHSSDDQSDDTDDQSDSGGGQFAVFGTSLKYFSYFGGFFLDCYIQDSSSILEADLMACYSDRTIDYRAFKLLRGLSNAKSLKLDQYAVKALNDELVAHLPVFNSLTHVHFDWVLLFYSRQVLLSMLQKFPCLSSLKFEGLSFMFRYFGTYDWTLDPVPGCFLTHLKTIEISMFCGSEIELHAVRILLKSATVLEKIVISFNPWELKDADGLKKQQEAHEQILSFPRASLNCLIAISCPPKEKKRLKFFL</sequence>
<dbReference type="Pfam" id="PF08387">
    <property type="entry name" value="FBD"/>
    <property type="match status" value="1"/>
</dbReference>
<dbReference type="AlphaFoldDB" id="A0AAN7F8Q2"/>
<proteinExistence type="predicted"/>
<feature type="compositionally biased region" description="Acidic residues" evidence="1">
    <location>
        <begin position="250"/>
        <end position="259"/>
    </location>
</feature>
<gene>
    <name evidence="3" type="ORF">RGQ29_019306</name>
</gene>